<dbReference type="EMBL" id="QGKW02001940">
    <property type="protein sequence ID" value="KAF2558268.1"/>
    <property type="molecule type" value="Genomic_DNA"/>
</dbReference>
<dbReference type="Pfam" id="PF00201">
    <property type="entry name" value="UDPGT"/>
    <property type="match status" value="1"/>
</dbReference>
<feature type="region of interest" description="Disordered" evidence="4">
    <location>
        <begin position="364"/>
        <end position="424"/>
    </location>
</feature>
<dbReference type="Proteomes" id="UP000712281">
    <property type="component" value="Unassembled WGS sequence"/>
</dbReference>
<dbReference type="Pfam" id="PF26168">
    <property type="entry name" value="Glyco_transf_N"/>
    <property type="match status" value="1"/>
</dbReference>
<comment type="caution">
    <text evidence="6">The sequence shown here is derived from an EMBL/GenBank/DDBJ whole genome shotgun (WGS) entry which is preliminary data.</text>
</comment>
<dbReference type="PANTHER" id="PTHR11926:SF1348">
    <property type="entry name" value="GLYCOSYLTRANSFERASE"/>
    <property type="match status" value="1"/>
</dbReference>
<evidence type="ECO:0000259" key="5">
    <source>
        <dbReference type="Pfam" id="PF26168"/>
    </source>
</evidence>
<organism evidence="6 7">
    <name type="scientific">Brassica cretica</name>
    <name type="common">Mustard</name>
    <dbReference type="NCBI Taxonomy" id="69181"/>
    <lineage>
        <taxon>Eukaryota</taxon>
        <taxon>Viridiplantae</taxon>
        <taxon>Streptophyta</taxon>
        <taxon>Embryophyta</taxon>
        <taxon>Tracheophyta</taxon>
        <taxon>Spermatophyta</taxon>
        <taxon>Magnoliopsida</taxon>
        <taxon>eudicotyledons</taxon>
        <taxon>Gunneridae</taxon>
        <taxon>Pentapetalae</taxon>
        <taxon>rosids</taxon>
        <taxon>malvids</taxon>
        <taxon>Brassicales</taxon>
        <taxon>Brassicaceae</taxon>
        <taxon>Brassiceae</taxon>
        <taxon>Brassica</taxon>
    </lineage>
</organism>
<gene>
    <name evidence="6" type="ORF">F2Q68_00013898</name>
</gene>
<keyword evidence="2" id="KW-0328">Glycosyltransferase</keyword>
<dbReference type="InterPro" id="IPR058980">
    <property type="entry name" value="Glyco_transf_N"/>
</dbReference>
<accession>A0A8S9HTS0</accession>
<dbReference type="CDD" id="cd03784">
    <property type="entry name" value="GT1_Gtf-like"/>
    <property type="match status" value="1"/>
</dbReference>
<feature type="compositionally biased region" description="Polar residues" evidence="4">
    <location>
        <begin position="365"/>
        <end position="405"/>
    </location>
</feature>
<evidence type="ECO:0000313" key="7">
    <source>
        <dbReference type="Proteomes" id="UP000712281"/>
    </source>
</evidence>
<dbReference type="PANTHER" id="PTHR11926">
    <property type="entry name" value="GLUCOSYL/GLUCURONOSYL TRANSFERASES"/>
    <property type="match status" value="1"/>
</dbReference>
<comment type="similarity">
    <text evidence="1">Belongs to the UDP-glycosyltransferase family.</text>
</comment>
<feature type="domain" description="Glycosyltransferase N-terminal" evidence="5">
    <location>
        <begin position="14"/>
        <end position="73"/>
    </location>
</feature>
<protein>
    <recommendedName>
        <fullName evidence="5">Glycosyltransferase N-terminal domain-containing protein</fullName>
    </recommendedName>
</protein>
<evidence type="ECO:0000256" key="4">
    <source>
        <dbReference type="SAM" id="MobiDB-lite"/>
    </source>
</evidence>
<sequence length="770" mass="86768">MASHAVSSGQKPHVVCVPFPGQGHINPLLIVAKLLHAKGFHVTFVNNVYNHNRLLRSRGPNELDGLPSFRFESIPDGLLETDGDKMQDLPSLCEATMKNCLAPFKELLHRINARDDVPPVSCILADGMMSFTLDAAEELGVPCVIFWTTSACGFLAYLYYHLCVGKGLCPLKAVSEAHRAKLASAIILNTFDDLEHDTIQYLQSILPPVYPIGPLNQLVNRDFDKDGEMGRMGTNLWKEDTKCLDWLDTKSRDSSGVYVNFGSITVMSAKQLVEFAWGLAATGKDFLWVIRPDLVDGDAAVLPPEFLTTADRRMLVTWCPQEKVLAHPAIGGYIPSSTRSNKETQLIFSPDPASLECSIRKEARSLSTENNTSVSLDSSQPPSTHTSVPSTDTRSPLSTDNTHLPSTDILHPTSIDIPSRTSIDTEPRGMVVPLILVRENNGDLHDQDGHLRNAAVKKPQTISRRINDPGIIAACHCGAEYESNNSASIDTHPVTSINNAHRKSTDTHKEKSVDTYPEEWENDYYNPTIAAYTRQNMHKDEYDEDYEEERATEYRAILDEEDKLLHHSSWKRNAPSIDMTSWPSIDTQPQQRCRKRASTDTAYYKSVDTDFNRAREGDYSIGSWAYEHHHESFAVETTTYTPRVDKLQDSFTYEELLNMQRRDETDHIQVEAAWERTRFSHLIDALHQQSINTRDQQSIDIHHQQSIYNNVATLINNRPIPKTTESQKDKLDNQYLTPDEFGIFRDPDGYAKATDGRTLHVSREDIAYIL</sequence>
<evidence type="ECO:0000256" key="1">
    <source>
        <dbReference type="ARBA" id="ARBA00009995"/>
    </source>
</evidence>
<name>A0A8S9HTS0_BRACR</name>
<dbReference type="GO" id="GO:0080044">
    <property type="term" value="F:quercetin 7-O-glucosyltransferase activity"/>
    <property type="evidence" value="ECO:0007669"/>
    <property type="project" value="TreeGrafter"/>
</dbReference>
<dbReference type="InterPro" id="IPR002213">
    <property type="entry name" value="UDP_glucos_trans"/>
</dbReference>
<dbReference type="SUPFAM" id="SSF53756">
    <property type="entry name" value="UDP-Glycosyltransferase/glycogen phosphorylase"/>
    <property type="match status" value="1"/>
</dbReference>
<reference evidence="6" key="1">
    <citation type="submission" date="2019-12" db="EMBL/GenBank/DDBJ databases">
        <title>Genome sequencing and annotation of Brassica cretica.</title>
        <authorList>
            <person name="Studholme D.J."/>
            <person name="Sarris P.F."/>
        </authorList>
    </citation>
    <scope>NUCLEOTIDE SEQUENCE</scope>
    <source>
        <strain evidence="6">PFS-001/15</strain>
        <tissue evidence="6">Leaf</tissue>
    </source>
</reference>
<evidence type="ECO:0000256" key="3">
    <source>
        <dbReference type="ARBA" id="ARBA00022679"/>
    </source>
</evidence>
<dbReference type="Gene3D" id="3.40.50.2000">
    <property type="entry name" value="Glycogen Phosphorylase B"/>
    <property type="match status" value="2"/>
</dbReference>
<evidence type="ECO:0000313" key="6">
    <source>
        <dbReference type="EMBL" id="KAF2558268.1"/>
    </source>
</evidence>
<dbReference type="GO" id="GO:0080043">
    <property type="term" value="F:quercetin 3-O-glucosyltransferase activity"/>
    <property type="evidence" value="ECO:0007669"/>
    <property type="project" value="TreeGrafter"/>
</dbReference>
<dbReference type="AlphaFoldDB" id="A0A8S9HTS0"/>
<keyword evidence="3" id="KW-0808">Transferase</keyword>
<proteinExistence type="inferred from homology"/>
<evidence type="ECO:0000256" key="2">
    <source>
        <dbReference type="ARBA" id="ARBA00022676"/>
    </source>
</evidence>